<evidence type="ECO:0000313" key="8">
    <source>
        <dbReference type="WBParaSite" id="ASIM_0000657301-mRNA-1"/>
    </source>
</evidence>
<reference evidence="6 7" key="2">
    <citation type="submission" date="2018-11" db="EMBL/GenBank/DDBJ databases">
        <authorList>
            <consortium name="Pathogen Informatics"/>
        </authorList>
    </citation>
    <scope>NUCLEOTIDE SEQUENCE [LARGE SCALE GENOMIC DNA]</scope>
</reference>
<gene>
    <name evidence="6" type="ORF">ASIM_LOCUS6347</name>
</gene>
<dbReference type="PROSITE" id="PS50929">
    <property type="entry name" value="ABC_TM1F"/>
    <property type="match status" value="1"/>
</dbReference>
<dbReference type="AlphaFoldDB" id="A0A0M3JG18"/>
<dbReference type="EMBL" id="UYRR01013654">
    <property type="protein sequence ID" value="VDK26890.1"/>
    <property type="molecule type" value="Genomic_DNA"/>
</dbReference>
<evidence type="ECO:0000256" key="1">
    <source>
        <dbReference type="ARBA" id="ARBA00022692"/>
    </source>
</evidence>
<proteinExistence type="predicted"/>
<keyword evidence="3 4" id="KW-0472">Membrane</keyword>
<evidence type="ECO:0000313" key="7">
    <source>
        <dbReference type="Proteomes" id="UP000267096"/>
    </source>
</evidence>
<evidence type="ECO:0000256" key="2">
    <source>
        <dbReference type="ARBA" id="ARBA00022989"/>
    </source>
</evidence>
<dbReference type="InterPro" id="IPR011527">
    <property type="entry name" value="ABC1_TM_dom"/>
</dbReference>
<evidence type="ECO:0000259" key="5">
    <source>
        <dbReference type="PROSITE" id="PS50929"/>
    </source>
</evidence>
<dbReference type="Gene3D" id="1.20.1560.10">
    <property type="entry name" value="ABC transporter type 1, transmembrane domain"/>
    <property type="match status" value="1"/>
</dbReference>
<dbReference type="GO" id="GO:0005524">
    <property type="term" value="F:ATP binding"/>
    <property type="evidence" value="ECO:0007669"/>
    <property type="project" value="InterPro"/>
</dbReference>
<dbReference type="OrthoDB" id="6500128at2759"/>
<sequence length="132" mass="14427">MDKTFKSQLLKAQLQASVYGLASSLSLFISGGAYGFGVYLITLGLMTPYQVYQVITSLNMSTMGVMNMAAFLPEILKARMAGGLIFAIIRREPSIDITSRKGLKEVSFCCCEEYINGCSEMCTMSSPTNEQC</sequence>
<evidence type="ECO:0000256" key="3">
    <source>
        <dbReference type="ARBA" id="ARBA00023136"/>
    </source>
</evidence>
<dbReference type="InterPro" id="IPR036640">
    <property type="entry name" value="ABC1_TM_sf"/>
</dbReference>
<evidence type="ECO:0000313" key="6">
    <source>
        <dbReference type="EMBL" id="VDK26890.1"/>
    </source>
</evidence>
<feature type="transmembrane region" description="Helical" evidence="4">
    <location>
        <begin position="21"/>
        <end position="45"/>
    </location>
</feature>
<reference evidence="8" key="1">
    <citation type="submission" date="2017-02" db="UniProtKB">
        <authorList>
            <consortium name="WormBaseParasite"/>
        </authorList>
    </citation>
    <scope>IDENTIFICATION</scope>
</reference>
<evidence type="ECO:0000256" key="4">
    <source>
        <dbReference type="SAM" id="Phobius"/>
    </source>
</evidence>
<dbReference type="GO" id="GO:0140359">
    <property type="term" value="F:ABC-type transporter activity"/>
    <property type="evidence" value="ECO:0007669"/>
    <property type="project" value="InterPro"/>
</dbReference>
<feature type="transmembrane region" description="Helical" evidence="4">
    <location>
        <begin position="51"/>
        <end position="72"/>
    </location>
</feature>
<dbReference type="SUPFAM" id="SSF90123">
    <property type="entry name" value="ABC transporter transmembrane region"/>
    <property type="match status" value="1"/>
</dbReference>
<feature type="domain" description="ABC transmembrane type-1" evidence="5">
    <location>
        <begin position="1"/>
        <end position="77"/>
    </location>
</feature>
<organism evidence="8">
    <name type="scientific">Anisakis simplex</name>
    <name type="common">Herring worm</name>
    <dbReference type="NCBI Taxonomy" id="6269"/>
    <lineage>
        <taxon>Eukaryota</taxon>
        <taxon>Metazoa</taxon>
        <taxon>Ecdysozoa</taxon>
        <taxon>Nematoda</taxon>
        <taxon>Chromadorea</taxon>
        <taxon>Rhabditida</taxon>
        <taxon>Spirurina</taxon>
        <taxon>Ascaridomorpha</taxon>
        <taxon>Ascaridoidea</taxon>
        <taxon>Anisakidae</taxon>
        <taxon>Anisakis</taxon>
        <taxon>Anisakis simplex complex</taxon>
    </lineage>
</organism>
<dbReference type="Proteomes" id="UP000267096">
    <property type="component" value="Unassembled WGS sequence"/>
</dbReference>
<accession>A0A0M3JG18</accession>
<protein>
    <submittedName>
        <fullName evidence="8">ABC transmembrane type-1 domain-containing protein</fullName>
    </submittedName>
</protein>
<dbReference type="WBParaSite" id="ASIM_0000657301-mRNA-1">
    <property type="protein sequence ID" value="ASIM_0000657301-mRNA-1"/>
    <property type="gene ID" value="ASIM_0000657301"/>
</dbReference>
<keyword evidence="2 4" id="KW-1133">Transmembrane helix</keyword>
<name>A0A0M3JG18_ANISI</name>
<dbReference type="GO" id="GO:0016020">
    <property type="term" value="C:membrane"/>
    <property type="evidence" value="ECO:0007669"/>
    <property type="project" value="InterPro"/>
</dbReference>
<keyword evidence="1 4" id="KW-0812">Transmembrane</keyword>
<keyword evidence="7" id="KW-1185">Reference proteome</keyword>